<dbReference type="GO" id="GO:0006313">
    <property type="term" value="P:DNA transposition"/>
    <property type="evidence" value="ECO:0007669"/>
    <property type="project" value="InterPro"/>
</dbReference>
<dbReference type="PANTHER" id="PTHR33258:SF1">
    <property type="entry name" value="TRANSPOSASE INSL FOR INSERTION SEQUENCE ELEMENT IS186A-RELATED"/>
    <property type="match status" value="1"/>
</dbReference>
<dbReference type="GO" id="GO:0004803">
    <property type="term" value="F:transposase activity"/>
    <property type="evidence" value="ECO:0007669"/>
    <property type="project" value="InterPro"/>
</dbReference>
<gene>
    <name evidence="2" type="ORF">DSM107010_63950</name>
</gene>
<evidence type="ECO:0000313" key="3">
    <source>
        <dbReference type="Proteomes" id="UP000282574"/>
    </source>
</evidence>
<dbReference type="Proteomes" id="UP000282574">
    <property type="component" value="Unassembled WGS sequence"/>
</dbReference>
<protein>
    <recommendedName>
        <fullName evidence="1">Transposase IS4-like domain-containing protein</fullName>
    </recommendedName>
</protein>
<organism evidence="2 3">
    <name type="scientific">Chroococcidiopsis cubana SAG 39.79</name>
    <dbReference type="NCBI Taxonomy" id="388085"/>
    <lineage>
        <taxon>Bacteria</taxon>
        <taxon>Bacillati</taxon>
        <taxon>Cyanobacteriota</taxon>
        <taxon>Cyanophyceae</taxon>
        <taxon>Chroococcidiopsidales</taxon>
        <taxon>Chroococcidiopsidaceae</taxon>
        <taxon>Chroococcidiopsis</taxon>
    </lineage>
</organism>
<dbReference type="AlphaFoldDB" id="A0AB37U9S7"/>
<dbReference type="EMBL" id="RSCK01000116">
    <property type="protein sequence ID" value="RUT01983.1"/>
    <property type="molecule type" value="Genomic_DNA"/>
</dbReference>
<dbReference type="GO" id="GO:0003677">
    <property type="term" value="F:DNA binding"/>
    <property type="evidence" value="ECO:0007669"/>
    <property type="project" value="InterPro"/>
</dbReference>
<feature type="domain" description="Transposase IS4-like" evidence="1">
    <location>
        <begin position="34"/>
        <end position="182"/>
    </location>
</feature>
<accession>A0AB37U9S7</accession>
<evidence type="ECO:0000313" key="2">
    <source>
        <dbReference type="EMBL" id="RUT01983.1"/>
    </source>
</evidence>
<sequence length="201" mass="23653">MSKFEKIWIVDCSVLEALFCKLNSLKDVPQGQLARKMGTVIDLSTRLPVEIWFQENSKASEIKFELDILNLVTAKTLLLLDRGFYHFNFWLLLIEQKVDFITRLKKGASIKPLQTFTHSYALRDRLVRLGSGTKKTPFITLRLIEVRSGKTWHFYLISVLDPTILPPYVVADVYQKRWRIEINQPQYIDKDEVLHLSYYWN</sequence>
<comment type="caution">
    <text evidence="2">The sequence shown here is derived from an EMBL/GenBank/DDBJ whole genome shotgun (WGS) entry which is preliminary data.</text>
</comment>
<evidence type="ECO:0000259" key="1">
    <source>
        <dbReference type="Pfam" id="PF01609"/>
    </source>
</evidence>
<dbReference type="InterPro" id="IPR002559">
    <property type="entry name" value="Transposase_11"/>
</dbReference>
<proteinExistence type="predicted"/>
<reference evidence="2 3" key="1">
    <citation type="journal article" date="2019" name="Genome Biol. Evol.">
        <title>Day and night: Metabolic profiles and evolutionary relationships of six axenic non-marine cyanobacteria.</title>
        <authorList>
            <person name="Will S.E."/>
            <person name="Henke P."/>
            <person name="Boedeker C."/>
            <person name="Huang S."/>
            <person name="Brinkmann H."/>
            <person name="Rohde M."/>
            <person name="Jarek M."/>
            <person name="Friedl T."/>
            <person name="Seufert S."/>
            <person name="Schumacher M."/>
            <person name="Overmann J."/>
            <person name="Neumann-Schaal M."/>
            <person name="Petersen J."/>
        </authorList>
    </citation>
    <scope>NUCLEOTIDE SEQUENCE [LARGE SCALE GENOMIC DNA]</scope>
    <source>
        <strain evidence="2 3">SAG 39.79</strain>
    </source>
</reference>
<dbReference type="PANTHER" id="PTHR33258">
    <property type="entry name" value="TRANSPOSASE INSL FOR INSERTION SEQUENCE ELEMENT IS186A-RELATED"/>
    <property type="match status" value="1"/>
</dbReference>
<keyword evidence="3" id="KW-1185">Reference proteome</keyword>
<name>A0AB37U9S7_9CYAN</name>
<dbReference type="SUPFAM" id="SSF53098">
    <property type="entry name" value="Ribonuclease H-like"/>
    <property type="match status" value="1"/>
</dbReference>
<dbReference type="Pfam" id="PF01609">
    <property type="entry name" value="DDE_Tnp_1"/>
    <property type="match status" value="1"/>
</dbReference>
<dbReference type="InterPro" id="IPR012337">
    <property type="entry name" value="RNaseH-like_sf"/>
</dbReference>